<dbReference type="EMBL" id="CP095065">
    <property type="protein sequence ID" value="UOQ69336.1"/>
    <property type="molecule type" value="Genomic_DNA"/>
</dbReference>
<reference evidence="2" key="1">
    <citation type="submission" date="2022-04" db="EMBL/GenBank/DDBJ databases">
        <title>Hymenobacter sp. isolated from the air.</title>
        <authorList>
            <person name="Won M."/>
            <person name="Lee C.-M."/>
            <person name="Woen H.-Y."/>
            <person name="Kwon S.-W."/>
        </authorList>
    </citation>
    <scope>NUCLEOTIDE SEQUENCE</scope>
    <source>
        <strain evidence="2">5420S-77</strain>
        <plasmid evidence="2">unnamed4</plasmid>
    </source>
</reference>
<gene>
    <name evidence="2" type="ORF">MUN86_26945</name>
</gene>
<evidence type="ECO:0000313" key="3">
    <source>
        <dbReference type="Proteomes" id="UP000830401"/>
    </source>
</evidence>
<proteinExistence type="predicted"/>
<feature type="compositionally biased region" description="Pro residues" evidence="1">
    <location>
        <begin position="50"/>
        <end position="59"/>
    </location>
</feature>
<name>A0ABY4GEI1_9BACT</name>
<protein>
    <submittedName>
        <fullName evidence="2">Uncharacterized protein</fullName>
    </submittedName>
</protein>
<keyword evidence="2" id="KW-0614">Plasmid</keyword>
<keyword evidence="3" id="KW-1185">Reference proteome</keyword>
<sequence length="89" mass="9666">MRFYAGSLLRLPDQRPLGTRCLIDRRPRRPPRRHATGARPAGRPGQPGHCPAPPLPGPAPGSAEQYPAPSHKLPNCAGRQHKGELLNGR</sequence>
<evidence type="ECO:0000256" key="1">
    <source>
        <dbReference type="SAM" id="MobiDB-lite"/>
    </source>
</evidence>
<geneLocation type="plasmid" evidence="2 3">
    <name>unnamed4</name>
</geneLocation>
<feature type="region of interest" description="Disordered" evidence="1">
    <location>
        <begin position="19"/>
        <end position="89"/>
    </location>
</feature>
<organism evidence="2 3">
    <name type="scientific">Hymenobacter volaticus</name>
    <dbReference type="NCBI Taxonomy" id="2932254"/>
    <lineage>
        <taxon>Bacteria</taxon>
        <taxon>Pseudomonadati</taxon>
        <taxon>Bacteroidota</taxon>
        <taxon>Cytophagia</taxon>
        <taxon>Cytophagales</taxon>
        <taxon>Hymenobacteraceae</taxon>
        <taxon>Hymenobacter</taxon>
    </lineage>
</organism>
<dbReference type="Proteomes" id="UP000830401">
    <property type="component" value="Plasmid unnamed4"/>
</dbReference>
<accession>A0ABY4GEI1</accession>
<dbReference type="RefSeq" id="WP_245127086.1">
    <property type="nucleotide sequence ID" value="NZ_CP095065.1"/>
</dbReference>
<feature type="compositionally biased region" description="Low complexity" evidence="1">
    <location>
        <begin position="37"/>
        <end position="49"/>
    </location>
</feature>
<evidence type="ECO:0000313" key="2">
    <source>
        <dbReference type="EMBL" id="UOQ69336.1"/>
    </source>
</evidence>
<feature type="compositionally biased region" description="Basic residues" evidence="1">
    <location>
        <begin position="26"/>
        <end position="36"/>
    </location>
</feature>